<evidence type="ECO:0000313" key="2">
    <source>
        <dbReference type="Proteomes" id="UP001469553"/>
    </source>
</evidence>
<accession>A0ABV0ZFK5</accession>
<gene>
    <name evidence="1" type="ORF">AMECASPLE_029125</name>
</gene>
<sequence length="106" mass="11932">MNTHALQTLTEVIKNDLMDTQVARDFMQNLIRDVGSSVGGLTEAWIPTCLVLLDLVEKILKSTTADTLQPLQMHLAYSLSSAITFFFPFPHLDRLETEVMLNLIII</sequence>
<dbReference type="Proteomes" id="UP001469553">
    <property type="component" value="Unassembled WGS sequence"/>
</dbReference>
<comment type="caution">
    <text evidence="1">The sequence shown here is derived from an EMBL/GenBank/DDBJ whole genome shotgun (WGS) entry which is preliminary data.</text>
</comment>
<evidence type="ECO:0000313" key="1">
    <source>
        <dbReference type="EMBL" id="MEQ2304627.1"/>
    </source>
</evidence>
<organism evidence="1 2">
    <name type="scientific">Ameca splendens</name>
    <dbReference type="NCBI Taxonomy" id="208324"/>
    <lineage>
        <taxon>Eukaryota</taxon>
        <taxon>Metazoa</taxon>
        <taxon>Chordata</taxon>
        <taxon>Craniata</taxon>
        <taxon>Vertebrata</taxon>
        <taxon>Euteleostomi</taxon>
        <taxon>Actinopterygii</taxon>
        <taxon>Neopterygii</taxon>
        <taxon>Teleostei</taxon>
        <taxon>Neoteleostei</taxon>
        <taxon>Acanthomorphata</taxon>
        <taxon>Ovalentaria</taxon>
        <taxon>Atherinomorphae</taxon>
        <taxon>Cyprinodontiformes</taxon>
        <taxon>Goodeidae</taxon>
        <taxon>Ameca</taxon>
    </lineage>
</organism>
<protein>
    <submittedName>
        <fullName evidence="1">Uncharacterized protein</fullName>
    </submittedName>
</protein>
<reference evidence="1 2" key="1">
    <citation type="submission" date="2021-06" db="EMBL/GenBank/DDBJ databases">
        <authorList>
            <person name="Palmer J.M."/>
        </authorList>
    </citation>
    <scope>NUCLEOTIDE SEQUENCE [LARGE SCALE GENOMIC DNA]</scope>
    <source>
        <strain evidence="1 2">AS_MEX2019</strain>
        <tissue evidence="1">Muscle</tissue>
    </source>
</reference>
<name>A0ABV0ZFK5_9TELE</name>
<dbReference type="EMBL" id="JAHRIP010059719">
    <property type="protein sequence ID" value="MEQ2304627.1"/>
    <property type="molecule type" value="Genomic_DNA"/>
</dbReference>
<keyword evidence="2" id="KW-1185">Reference proteome</keyword>
<proteinExistence type="predicted"/>